<reference evidence="7" key="1">
    <citation type="journal article" date="2019" name="Int. J. Syst. Evol. Microbiol.">
        <title>The Global Catalogue of Microorganisms (GCM) 10K type strain sequencing project: providing services to taxonomists for standard genome sequencing and annotation.</title>
        <authorList>
            <consortium name="The Broad Institute Genomics Platform"/>
            <consortium name="The Broad Institute Genome Sequencing Center for Infectious Disease"/>
            <person name="Wu L."/>
            <person name="Ma J."/>
        </authorList>
    </citation>
    <scope>NUCLEOTIDE SEQUENCE [LARGE SCALE GENOMIC DNA]</scope>
    <source>
        <strain evidence="7">IBRC-M 10908</strain>
    </source>
</reference>
<feature type="domain" description="Metallo-beta-lactamase" evidence="5">
    <location>
        <begin position="84"/>
        <end position="300"/>
    </location>
</feature>
<dbReference type="InterPro" id="IPR001279">
    <property type="entry name" value="Metallo-B-lactamas"/>
</dbReference>
<dbReference type="SUPFAM" id="SSF55718">
    <property type="entry name" value="SCP-like"/>
    <property type="match status" value="1"/>
</dbReference>
<proteinExistence type="inferred from homology"/>
<dbReference type="InterPro" id="IPR052195">
    <property type="entry name" value="Bact_Alkyl/Aryl-Sulfatase"/>
</dbReference>
<dbReference type="InterPro" id="IPR038536">
    <property type="entry name" value="Alkyl/aryl-sulf_dimr_sf"/>
</dbReference>
<dbReference type="Proteomes" id="UP001595823">
    <property type="component" value="Unassembled WGS sequence"/>
</dbReference>
<keyword evidence="1" id="KW-0479">Metal-binding</keyword>
<protein>
    <submittedName>
        <fullName evidence="6">Alkyl/aryl-sulfatase</fullName>
    </submittedName>
</protein>
<evidence type="ECO:0000256" key="3">
    <source>
        <dbReference type="ARBA" id="ARBA00022833"/>
    </source>
</evidence>
<dbReference type="EMBL" id="JBHSDK010000061">
    <property type="protein sequence ID" value="MFC4338024.1"/>
    <property type="molecule type" value="Genomic_DNA"/>
</dbReference>
<comment type="similarity">
    <text evidence="4">Belongs to the metallo-beta-lactamase superfamily. Type III sulfatase family.</text>
</comment>
<dbReference type="Gene3D" id="1.25.40.880">
    <property type="entry name" value="Alkyl sulfatase, dimerisation domain"/>
    <property type="match status" value="1"/>
</dbReference>
<dbReference type="CDD" id="cd07710">
    <property type="entry name" value="arylsulfatase_Sdsa1-like_MBL-fold"/>
    <property type="match status" value="1"/>
</dbReference>
<keyword evidence="7" id="KW-1185">Reference proteome</keyword>
<dbReference type="InterPro" id="IPR036527">
    <property type="entry name" value="SCP2_sterol-bd_dom_sf"/>
</dbReference>
<comment type="caution">
    <text evidence="6">The sequence shown here is derived from an EMBL/GenBank/DDBJ whole genome shotgun (WGS) entry which is preliminary data.</text>
</comment>
<evidence type="ECO:0000256" key="2">
    <source>
        <dbReference type="ARBA" id="ARBA00022801"/>
    </source>
</evidence>
<evidence type="ECO:0000256" key="1">
    <source>
        <dbReference type="ARBA" id="ARBA00022723"/>
    </source>
</evidence>
<evidence type="ECO:0000259" key="5">
    <source>
        <dbReference type="SMART" id="SM00849"/>
    </source>
</evidence>
<dbReference type="Gene3D" id="3.30.1050.10">
    <property type="entry name" value="SCP2 sterol-binding domain"/>
    <property type="match status" value="1"/>
</dbReference>
<dbReference type="InterPro" id="IPR036866">
    <property type="entry name" value="RibonucZ/Hydroxyglut_hydro"/>
</dbReference>
<dbReference type="SMART" id="SM00849">
    <property type="entry name" value="Lactamase_B"/>
    <property type="match status" value="1"/>
</dbReference>
<dbReference type="Gene3D" id="3.60.15.30">
    <property type="entry name" value="Metallo-beta-lactamase domain"/>
    <property type="match status" value="1"/>
</dbReference>
<evidence type="ECO:0000313" key="6">
    <source>
        <dbReference type="EMBL" id="MFC4338024.1"/>
    </source>
</evidence>
<gene>
    <name evidence="6" type="ORF">ACFPET_22795</name>
</gene>
<sequence length="598" mass="65531">MTDLDFSDRTDFDNADRGYLGTLDDPVVRDEEGGVVWDCSAFDFLRGECPDTANPSLWRQGALASRHGLYEVCEGVYQVRGLDLSNMTLVETDSGVLVIDPLITVEVAAAGLDLYRRHRGDRPVKGVVYTHSHVDHFGGAGGVTDGSVPILAPDGFMDHAVSENVYAGTAMTRRSSYMYAMTLPQSPAGSIGVGLGQATSQGTPSLLEPTVDITETGQRETVDGLEIVFQVTPGTEAPSEMNFHFPRYRALCMAENASHTLHNILTLRGAEVRDSRMWARYLTEAIALFSDGTDVLFASHHWPTWGTEEIREELALQRDMYAYLHDQTVRMINQGYTGIEIAERFQLPPALERAWSVRGYYGSVSHNVKAVYQRYLGWFDGNPATLWEHPPAESAKRYVDCMGGADSVIAKARSYIDEGDLRFAVQLLNHAVFADPDNAEARNLEADCFETLGHGAENGPWRNFYLTGAQELREGIAPAKLEVAGSLSAGLSITQIFDTLAINVDAPRVWDDRIAIDWDFTDLGERHRTTLRNGVLVQEADPKGDGADLTVTLTKAGLLELAGGGRPDDLSLDGDESALQRLTASLSQPDPNFPIVTP</sequence>
<dbReference type="RefSeq" id="WP_380625632.1">
    <property type="nucleotide sequence ID" value="NZ_JBHSDK010000061.1"/>
</dbReference>
<evidence type="ECO:0000313" key="7">
    <source>
        <dbReference type="Proteomes" id="UP001595823"/>
    </source>
</evidence>
<dbReference type="PANTHER" id="PTHR43223">
    <property type="entry name" value="ALKYL/ARYL-SULFATASE"/>
    <property type="match status" value="1"/>
</dbReference>
<dbReference type="InterPro" id="IPR044097">
    <property type="entry name" value="Bds1/SdsA1_MBL-fold"/>
</dbReference>
<accession>A0ABV8U4F6</accession>
<organism evidence="6 7">
    <name type="scientific">Salininema proteolyticum</name>
    <dbReference type="NCBI Taxonomy" id="1607685"/>
    <lineage>
        <taxon>Bacteria</taxon>
        <taxon>Bacillati</taxon>
        <taxon>Actinomycetota</taxon>
        <taxon>Actinomycetes</taxon>
        <taxon>Glycomycetales</taxon>
        <taxon>Glycomycetaceae</taxon>
        <taxon>Salininema</taxon>
    </lineage>
</organism>
<dbReference type="SUPFAM" id="SSF56281">
    <property type="entry name" value="Metallo-hydrolase/oxidoreductase"/>
    <property type="match status" value="1"/>
</dbReference>
<dbReference type="InterPro" id="IPR029228">
    <property type="entry name" value="Alkyl_sulf_dimr"/>
</dbReference>
<name>A0ABV8U4F6_9ACTN</name>
<dbReference type="InterPro" id="IPR029229">
    <property type="entry name" value="Alkyl_sulf_C"/>
</dbReference>
<dbReference type="Pfam" id="PF00753">
    <property type="entry name" value="Lactamase_B"/>
    <property type="match status" value="1"/>
</dbReference>
<evidence type="ECO:0000256" key="4">
    <source>
        <dbReference type="ARBA" id="ARBA00033751"/>
    </source>
</evidence>
<dbReference type="Pfam" id="PF14863">
    <property type="entry name" value="Alkyl_sulf_dimr"/>
    <property type="match status" value="1"/>
</dbReference>
<dbReference type="Pfam" id="PF14864">
    <property type="entry name" value="Alkyl_sulf_C"/>
    <property type="match status" value="1"/>
</dbReference>
<keyword evidence="3" id="KW-0862">Zinc</keyword>
<dbReference type="PANTHER" id="PTHR43223:SF1">
    <property type="entry name" value="ALKYL_ARYL-SULFATASE BDS1"/>
    <property type="match status" value="1"/>
</dbReference>
<keyword evidence="2" id="KW-0378">Hydrolase</keyword>